<organism evidence="1 2">
    <name type="scientific">Rhizophagus irregularis</name>
    <dbReference type="NCBI Taxonomy" id="588596"/>
    <lineage>
        <taxon>Eukaryota</taxon>
        <taxon>Fungi</taxon>
        <taxon>Fungi incertae sedis</taxon>
        <taxon>Mucoromycota</taxon>
        <taxon>Glomeromycotina</taxon>
        <taxon>Glomeromycetes</taxon>
        <taxon>Glomerales</taxon>
        <taxon>Glomeraceae</taxon>
        <taxon>Rhizophagus</taxon>
    </lineage>
</organism>
<evidence type="ECO:0008006" key="3">
    <source>
        <dbReference type="Google" id="ProtNLM"/>
    </source>
</evidence>
<dbReference type="SUPFAM" id="SSF56219">
    <property type="entry name" value="DNase I-like"/>
    <property type="match status" value="1"/>
</dbReference>
<comment type="caution">
    <text evidence="1">The sequence shown here is derived from an EMBL/GenBank/DDBJ whole genome shotgun (WGS) entry which is preliminary data.</text>
</comment>
<dbReference type="Proteomes" id="UP000233469">
    <property type="component" value="Unassembled WGS sequence"/>
</dbReference>
<dbReference type="AlphaFoldDB" id="A0A2N1MQX8"/>
<reference evidence="1 2" key="1">
    <citation type="submission" date="2016-04" db="EMBL/GenBank/DDBJ databases">
        <title>Genome analyses suggest a sexual origin of heterokaryosis in a supposedly ancient asexual fungus.</title>
        <authorList>
            <person name="Ropars J."/>
            <person name="Sedzielewska K."/>
            <person name="Noel J."/>
            <person name="Charron P."/>
            <person name="Farinelli L."/>
            <person name="Marton T."/>
            <person name="Kruger M."/>
            <person name="Pelin A."/>
            <person name="Brachmann A."/>
            <person name="Corradi N."/>
        </authorList>
    </citation>
    <scope>NUCLEOTIDE SEQUENCE [LARGE SCALE GENOMIC DNA]</scope>
    <source>
        <strain evidence="1 2">C2</strain>
    </source>
</reference>
<proteinExistence type="predicted"/>
<dbReference type="Gene3D" id="3.60.10.10">
    <property type="entry name" value="Endonuclease/exonuclease/phosphatase"/>
    <property type="match status" value="1"/>
</dbReference>
<gene>
    <name evidence="1" type="ORF">RhiirC2_788060</name>
</gene>
<dbReference type="EMBL" id="LLXL01001520">
    <property type="protein sequence ID" value="PKK64032.1"/>
    <property type="molecule type" value="Genomic_DNA"/>
</dbReference>
<dbReference type="PANTHER" id="PTHR19446">
    <property type="entry name" value="REVERSE TRANSCRIPTASES"/>
    <property type="match status" value="1"/>
</dbReference>
<name>A0A2N1MQX8_9GLOM</name>
<sequence length="318" mass="35610">MPKGMDVTYPAPSTILTDWKSISAALEKVVAELAFLTTQFAFINSRITKLESAIATHTPPASVSPVRQQHLLNFFLHFSFGVLSLNDTHLTSSNAKFIFNNEHSQYNFRSYWTCSSSFHPNDGVGLLLRNPLHKHVQTIDSWHGCLLKLDLFFHQTKISIISLYYPPFGSIHQTICNDIIDIIAKLLSWLDHAHSNNYHVVILSDFNIDEVAHFITTLDSSVCFPLAYTPLPNVSASLYDPVLAPITLQEWSGVISSMPNNKASGLSKILYEMLKHLSGEALDFSLLLANTCLSRGEIPADWREAVVYPIPKPHDFNA</sequence>
<evidence type="ECO:0000313" key="1">
    <source>
        <dbReference type="EMBL" id="PKK64032.1"/>
    </source>
</evidence>
<dbReference type="InterPro" id="IPR036691">
    <property type="entry name" value="Endo/exonu/phosph_ase_sf"/>
</dbReference>
<dbReference type="VEuPathDB" id="FungiDB:FUN_012647"/>
<reference evidence="1 2" key="2">
    <citation type="submission" date="2017-10" db="EMBL/GenBank/DDBJ databases">
        <title>Extensive intraspecific genome diversity in a model arbuscular mycorrhizal fungus.</title>
        <authorList>
            <person name="Chen E.C.H."/>
            <person name="Morin E."/>
            <person name="Baudet D."/>
            <person name="Noel J."/>
            <person name="Ndikumana S."/>
            <person name="Charron P."/>
            <person name="St-Onge C."/>
            <person name="Giorgi J."/>
            <person name="Grigoriev I.V."/>
            <person name="Roux C."/>
            <person name="Martin F.M."/>
            <person name="Corradi N."/>
        </authorList>
    </citation>
    <scope>NUCLEOTIDE SEQUENCE [LARGE SCALE GENOMIC DNA]</scope>
    <source>
        <strain evidence="1 2">C2</strain>
    </source>
</reference>
<evidence type="ECO:0000313" key="2">
    <source>
        <dbReference type="Proteomes" id="UP000233469"/>
    </source>
</evidence>
<accession>A0A2N1MQX8</accession>
<dbReference type="VEuPathDB" id="FungiDB:RhiirA1_473522"/>
<protein>
    <recommendedName>
        <fullName evidence="3">Endonuclease/exonuclease/phosphatase domain-containing protein</fullName>
    </recommendedName>
</protein>